<dbReference type="CDD" id="cd05015">
    <property type="entry name" value="SIS_PGI_1"/>
    <property type="match status" value="1"/>
</dbReference>
<keyword evidence="5" id="KW-0963">Cytoplasm</keyword>
<dbReference type="UniPathway" id="UPA00109">
    <property type="reaction ID" value="UER00181"/>
</dbReference>
<evidence type="ECO:0000256" key="2">
    <source>
        <dbReference type="ARBA" id="ARBA00006604"/>
    </source>
</evidence>
<dbReference type="EMBL" id="BIMN01000001">
    <property type="protein sequence ID" value="GCE63210.1"/>
    <property type="molecule type" value="Genomic_DNA"/>
</dbReference>
<dbReference type="SUPFAM" id="SSF53697">
    <property type="entry name" value="SIS domain"/>
    <property type="match status" value="1"/>
</dbReference>
<dbReference type="PRINTS" id="PR00662">
    <property type="entry name" value="G6PISOMERASE"/>
</dbReference>
<dbReference type="PANTHER" id="PTHR11469">
    <property type="entry name" value="GLUCOSE-6-PHOSPHATE ISOMERASE"/>
    <property type="match status" value="1"/>
</dbReference>
<evidence type="ECO:0000256" key="4">
    <source>
        <dbReference type="ARBA" id="ARBA00022432"/>
    </source>
</evidence>
<name>A0A478FT77_9MOLU</name>
<dbReference type="PANTHER" id="PTHR11469:SF1">
    <property type="entry name" value="GLUCOSE-6-PHOSPHATE ISOMERASE"/>
    <property type="match status" value="1"/>
</dbReference>
<dbReference type="Gene3D" id="3.40.50.10490">
    <property type="entry name" value="Glucose-6-phosphate isomerase like protein, domain 1"/>
    <property type="match status" value="2"/>
</dbReference>
<dbReference type="PROSITE" id="PS00174">
    <property type="entry name" value="P_GLUCOSE_ISOMERASE_2"/>
    <property type="match status" value="1"/>
</dbReference>
<evidence type="ECO:0000256" key="3">
    <source>
        <dbReference type="ARBA" id="ARBA00011952"/>
    </source>
</evidence>
<dbReference type="InterPro" id="IPR018189">
    <property type="entry name" value="Phosphoglucose_isomerase_CS"/>
</dbReference>
<dbReference type="GO" id="GO:0004347">
    <property type="term" value="F:glucose-6-phosphate isomerase activity"/>
    <property type="evidence" value="ECO:0007669"/>
    <property type="project" value="UniProtKB-EC"/>
</dbReference>
<dbReference type="PROSITE" id="PS00765">
    <property type="entry name" value="P_GLUCOSE_ISOMERASE_1"/>
    <property type="match status" value="1"/>
</dbReference>
<dbReference type="EC" id="5.3.1.9" evidence="3 9"/>
<dbReference type="GO" id="GO:0006096">
    <property type="term" value="P:glycolytic process"/>
    <property type="evidence" value="ECO:0007669"/>
    <property type="project" value="UniProtKB-UniPathway"/>
</dbReference>
<comment type="similarity">
    <text evidence="2 9">Belongs to the GPI family.</text>
</comment>
<dbReference type="PROSITE" id="PS51463">
    <property type="entry name" value="P_GLUCOSE_ISOMERASE_3"/>
    <property type="match status" value="1"/>
</dbReference>
<comment type="pathway">
    <text evidence="1 9">Carbohydrate degradation; glycolysis; D-glyceraldehyde 3-phosphate and glycerone phosphate from D-glucose: step 2/4.</text>
</comment>
<evidence type="ECO:0000256" key="6">
    <source>
        <dbReference type="ARBA" id="ARBA00023152"/>
    </source>
</evidence>
<dbReference type="Proteomes" id="UP000324831">
    <property type="component" value="Unassembled WGS sequence"/>
</dbReference>
<dbReference type="InterPro" id="IPR035476">
    <property type="entry name" value="SIS_PGI_1"/>
</dbReference>
<comment type="caution">
    <text evidence="10">The sequence shown here is derived from an EMBL/GenBank/DDBJ whole genome shotgun (WGS) entry which is preliminary data.</text>
</comment>
<evidence type="ECO:0000256" key="9">
    <source>
        <dbReference type="RuleBase" id="RU000612"/>
    </source>
</evidence>
<dbReference type="GO" id="GO:0006094">
    <property type="term" value="P:gluconeogenesis"/>
    <property type="evidence" value="ECO:0007669"/>
    <property type="project" value="UniProtKB-KW"/>
</dbReference>
<dbReference type="NCBIfam" id="NF010697">
    <property type="entry name" value="PRK14097.1"/>
    <property type="match status" value="1"/>
</dbReference>
<dbReference type="GO" id="GO:0048029">
    <property type="term" value="F:monosaccharide binding"/>
    <property type="evidence" value="ECO:0007669"/>
    <property type="project" value="TreeGrafter"/>
</dbReference>
<gene>
    <name evidence="10" type="primary">pgiB</name>
    <name evidence="10" type="ORF">MHSWG343_01890</name>
</gene>
<keyword evidence="7 9" id="KW-0413">Isomerase</keyword>
<dbReference type="InterPro" id="IPR046348">
    <property type="entry name" value="SIS_dom_sf"/>
</dbReference>
<dbReference type="InterPro" id="IPR035482">
    <property type="entry name" value="SIS_PGI_2"/>
</dbReference>
<evidence type="ECO:0000256" key="7">
    <source>
        <dbReference type="ARBA" id="ARBA00023235"/>
    </source>
</evidence>
<dbReference type="GO" id="GO:0005829">
    <property type="term" value="C:cytosol"/>
    <property type="evidence" value="ECO:0007669"/>
    <property type="project" value="TreeGrafter"/>
</dbReference>
<dbReference type="Pfam" id="PF00342">
    <property type="entry name" value="PGI"/>
    <property type="match status" value="1"/>
</dbReference>
<proteinExistence type="inferred from homology"/>
<accession>A0A478FT77</accession>
<keyword evidence="6 9" id="KW-0324">Glycolysis</keyword>
<keyword evidence="4 9" id="KW-0312">Gluconeogenesis</keyword>
<evidence type="ECO:0000256" key="1">
    <source>
        <dbReference type="ARBA" id="ARBA00004926"/>
    </source>
</evidence>
<dbReference type="CDD" id="cd05016">
    <property type="entry name" value="SIS_PGI_2"/>
    <property type="match status" value="1"/>
</dbReference>
<evidence type="ECO:0000256" key="5">
    <source>
        <dbReference type="ARBA" id="ARBA00022490"/>
    </source>
</evidence>
<organism evidence="10 11">
    <name type="scientific">Candidatus Mycoplasma haematohominis</name>
    <dbReference type="NCBI Taxonomy" id="1494318"/>
    <lineage>
        <taxon>Bacteria</taxon>
        <taxon>Bacillati</taxon>
        <taxon>Mycoplasmatota</taxon>
        <taxon>Mollicutes</taxon>
        <taxon>Mycoplasmataceae</taxon>
        <taxon>Mycoplasma</taxon>
    </lineage>
</organism>
<dbReference type="GO" id="GO:0097367">
    <property type="term" value="F:carbohydrate derivative binding"/>
    <property type="evidence" value="ECO:0007669"/>
    <property type="project" value="InterPro"/>
</dbReference>
<dbReference type="FunFam" id="3.40.50.10490:FF:000016">
    <property type="entry name" value="Glucose-6-phosphate isomerase"/>
    <property type="match status" value="1"/>
</dbReference>
<sequence length="427" mass="48017">MSSIKLNISADQEQKLISDYSEKIQKIFTNLKNKTSPGSEMTGWIEWVNKDHSELINKAEQLRESWIKKGVNYVVLIGTGGSYIGCRAGLEFSRKSYGETGLNFIYVPYFSDRYLSELLDYLKNVKFAVLVISKSGTTLESAISFRLLRELLFSKEGDKYTEYIAAVTDKAKGVLRGVVDKEKLASFVIEDDIGGRYSTLTAVGLVPMILGGIDVRKVLDGAKRAYSENFDGNIGTNKASLYGAYRCSMFNKGLTMECLISYDPHLRYTLETMKQLFAESEGKEEKGLMPVILDFTPDLHSVGQLIQDGKKSFCESTLMVKGSKGDSLKVPKSSFDNDDQLDWVAEKTLKEINNCAFSGTFDAHSNVGKIDNLVIEIDNWEPDMFGYLYYWLSLAAMFSAYLLEVNPFDQPGVETYKKRMFDLLGKK</sequence>
<protein>
    <recommendedName>
        <fullName evidence="3 9">Glucose-6-phosphate isomerase</fullName>
        <ecNumber evidence="3 9">5.3.1.9</ecNumber>
    </recommendedName>
</protein>
<reference evidence="10 11" key="1">
    <citation type="submission" date="2019-01" db="EMBL/GenBank/DDBJ databases">
        <title>Draft genome sequences of Candidatus Mycoplasma haemohominis SWG34-3 identified from a patient with pyrexia, anemia and liver dysfunction.</title>
        <authorList>
            <person name="Sekizuka T."/>
            <person name="Hattori N."/>
            <person name="Katano H."/>
            <person name="Takuma T."/>
            <person name="Ito T."/>
            <person name="Arai N."/>
            <person name="Yanai R."/>
            <person name="Ishii S."/>
            <person name="Miura Y."/>
            <person name="Tokunaga T."/>
            <person name="Watanabe H."/>
            <person name="Nomura N."/>
            <person name="Eguchi J."/>
            <person name="Arai T."/>
            <person name="Hasegawa H."/>
            <person name="Nakamaki T."/>
            <person name="Wakita T."/>
            <person name="Niki Y."/>
            <person name="Kuroda M."/>
        </authorList>
    </citation>
    <scope>NUCLEOTIDE SEQUENCE [LARGE SCALE GENOMIC DNA]</scope>
    <source>
        <strain evidence="10">SWG34-3</strain>
    </source>
</reference>
<evidence type="ECO:0000313" key="10">
    <source>
        <dbReference type="EMBL" id="GCE63210.1"/>
    </source>
</evidence>
<evidence type="ECO:0000256" key="8">
    <source>
        <dbReference type="ARBA" id="ARBA00029321"/>
    </source>
</evidence>
<dbReference type="AlphaFoldDB" id="A0A478FT77"/>
<comment type="catalytic activity">
    <reaction evidence="8 9">
        <text>alpha-D-glucose 6-phosphate = beta-D-fructose 6-phosphate</text>
        <dbReference type="Rhea" id="RHEA:11816"/>
        <dbReference type="ChEBI" id="CHEBI:57634"/>
        <dbReference type="ChEBI" id="CHEBI:58225"/>
        <dbReference type="EC" id="5.3.1.9"/>
    </reaction>
</comment>
<dbReference type="InterPro" id="IPR001672">
    <property type="entry name" value="G6P_Isomerase"/>
</dbReference>
<dbReference type="GO" id="GO:0051156">
    <property type="term" value="P:glucose 6-phosphate metabolic process"/>
    <property type="evidence" value="ECO:0007669"/>
    <property type="project" value="TreeGrafter"/>
</dbReference>
<evidence type="ECO:0000313" key="11">
    <source>
        <dbReference type="Proteomes" id="UP000324831"/>
    </source>
</evidence>